<comment type="caution">
    <text evidence="2">The sequence shown here is derived from an EMBL/GenBank/DDBJ whole genome shotgun (WGS) entry which is preliminary data.</text>
</comment>
<feature type="region of interest" description="Disordered" evidence="1">
    <location>
        <begin position="109"/>
        <end position="144"/>
    </location>
</feature>
<evidence type="ECO:0008006" key="4">
    <source>
        <dbReference type="Google" id="ProtNLM"/>
    </source>
</evidence>
<feature type="compositionally biased region" description="Acidic residues" evidence="1">
    <location>
        <begin position="129"/>
        <end position="144"/>
    </location>
</feature>
<organism evidence="2 3">
    <name type="scientific">Skeletonema marinoi</name>
    <dbReference type="NCBI Taxonomy" id="267567"/>
    <lineage>
        <taxon>Eukaryota</taxon>
        <taxon>Sar</taxon>
        <taxon>Stramenopiles</taxon>
        <taxon>Ochrophyta</taxon>
        <taxon>Bacillariophyta</taxon>
        <taxon>Coscinodiscophyceae</taxon>
        <taxon>Thalassiosirophycidae</taxon>
        <taxon>Thalassiosirales</taxon>
        <taxon>Skeletonemataceae</taxon>
        <taxon>Skeletonema</taxon>
        <taxon>Skeletonema marinoi-dohrnii complex</taxon>
    </lineage>
</organism>
<gene>
    <name evidence="2" type="ORF">QTG54_016909</name>
</gene>
<dbReference type="AlphaFoldDB" id="A0AAD9D465"/>
<feature type="compositionally biased region" description="Acidic residues" evidence="1">
    <location>
        <begin position="224"/>
        <end position="248"/>
    </location>
</feature>
<dbReference type="Proteomes" id="UP001224775">
    <property type="component" value="Unassembled WGS sequence"/>
</dbReference>
<keyword evidence="3" id="KW-1185">Reference proteome</keyword>
<evidence type="ECO:0000313" key="3">
    <source>
        <dbReference type="Proteomes" id="UP001224775"/>
    </source>
</evidence>
<feature type="compositionally biased region" description="Low complexity" evidence="1">
    <location>
        <begin position="112"/>
        <end position="128"/>
    </location>
</feature>
<evidence type="ECO:0000256" key="1">
    <source>
        <dbReference type="SAM" id="MobiDB-lite"/>
    </source>
</evidence>
<accession>A0AAD9D465</accession>
<reference evidence="2" key="1">
    <citation type="submission" date="2023-06" db="EMBL/GenBank/DDBJ databases">
        <title>Survivors Of The Sea: Transcriptome response of Skeletonema marinoi to long-term dormancy.</title>
        <authorList>
            <person name="Pinder M.I.M."/>
            <person name="Kourtchenko O."/>
            <person name="Robertson E.K."/>
            <person name="Larsson T."/>
            <person name="Maumus F."/>
            <person name="Osuna-Cruz C.M."/>
            <person name="Vancaester E."/>
            <person name="Stenow R."/>
            <person name="Vandepoele K."/>
            <person name="Ploug H."/>
            <person name="Bruchert V."/>
            <person name="Godhe A."/>
            <person name="Topel M."/>
        </authorList>
    </citation>
    <scope>NUCLEOTIDE SEQUENCE</scope>
    <source>
        <strain evidence="2">R05AC</strain>
    </source>
</reference>
<protein>
    <recommendedName>
        <fullName evidence="4">GCK domain-containing protein</fullName>
    </recommendedName>
</protein>
<feature type="compositionally biased region" description="Acidic residues" evidence="1">
    <location>
        <begin position="195"/>
        <end position="206"/>
    </location>
</feature>
<evidence type="ECO:0000313" key="2">
    <source>
        <dbReference type="EMBL" id="KAK1732374.1"/>
    </source>
</evidence>
<feature type="compositionally biased region" description="Basic and acidic residues" evidence="1">
    <location>
        <begin position="249"/>
        <end position="260"/>
    </location>
</feature>
<feature type="compositionally biased region" description="Basic and acidic residues" evidence="1">
    <location>
        <begin position="207"/>
        <end position="223"/>
    </location>
</feature>
<feature type="region of interest" description="Disordered" evidence="1">
    <location>
        <begin position="173"/>
        <end position="260"/>
    </location>
</feature>
<feature type="compositionally biased region" description="Basic and acidic residues" evidence="1">
    <location>
        <begin position="173"/>
        <end position="194"/>
    </location>
</feature>
<sequence>MSSAIIAAAARHARNLPASLGCRALGSSASTAASQVVGASVTSSGAYNAHNTRNNLTSLLTLAAATSLAAAYSILSIDNNIAYCEATTGPADVMEESDDFVIVEDGMDAGVADSDTSSPDSPTDAGPADAEEDDEEDPSNDEETSCSICLINRQGPCRKYWLKFERCMKEHSAEKEKTIAEADSKEAEEAAKKEEEDDDTELTEQEQIEREWDAFMEKSIRPGEDDDDDDDDDDDEDDDDEDQDDDENESGKEGIPEKEEITLAERCDKFMIPWIGCIQEHRNIYSLISNDFYQKTTLILWKTLY</sequence>
<proteinExistence type="predicted"/>
<name>A0AAD9D465_9STRA</name>
<dbReference type="EMBL" id="JATAAI010000068">
    <property type="protein sequence ID" value="KAK1732374.1"/>
    <property type="molecule type" value="Genomic_DNA"/>
</dbReference>